<dbReference type="Pfam" id="PF04199">
    <property type="entry name" value="Cyclase"/>
    <property type="match status" value="1"/>
</dbReference>
<organism evidence="1 2">
    <name type="scientific">Halanaerobium kushneri</name>
    <dbReference type="NCBI Taxonomy" id="56779"/>
    <lineage>
        <taxon>Bacteria</taxon>
        <taxon>Bacillati</taxon>
        <taxon>Bacillota</taxon>
        <taxon>Clostridia</taxon>
        <taxon>Halanaerobiales</taxon>
        <taxon>Halanaerobiaceae</taxon>
        <taxon>Halanaerobium</taxon>
    </lineage>
</organism>
<accession>A0A1N6XMR5</accession>
<dbReference type="Proteomes" id="UP000185669">
    <property type="component" value="Unassembled WGS sequence"/>
</dbReference>
<proteinExistence type="predicted"/>
<dbReference type="STRING" id="56779.SAMN05421834_1124"/>
<dbReference type="GO" id="GO:0004061">
    <property type="term" value="F:arylformamidase activity"/>
    <property type="evidence" value="ECO:0007669"/>
    <property type="project" value="InterPro"/>
</dbReference>
<reference evidence="2" key="1">
    <citation type="submission" date="2017-01" db="EMBL/GenBank/DDBJ databases">
        <authorList>
            <person name="Varghese N."/>
            <person name="Submissions S."/>
        </authorList>
    </citation>
    <scope>NUCLEOTIDE SEQUENCE [LARGE SCALE GENOMIC DNA]</scope>
    <source>
        <strain evidence="2">ATCC 700103</strain>
    </source>
</reference>
<dbReference type="PANTHER" id="PTHR31118">
    <property type="entry name" value="CYCLASE-LIKE PROTEIN 2"/>
    <property type="match status" value="1"/>
</dbReference>
<evidence type="ECO:0000313" key="2">
    <source>
        <dbReference type="Proteomes" id="UP000185669"/>
    </source>
</evidence>
<gene>
    <name evidence="1" type="ORF">SAMN05421834_1124</name>
</gene>
<dbReference type="SUPFAM" id="SSF102198">
    <property type="entry name" value="Putative cyclase"/>
    <property type="match status" value="1"/>
</dbReference>
<name>A0A1N6XMR5_9FIRM</name>
<dbReference type="OrthoDB" id="9796085at2"/>
<sequence>MSELIDLSYEIYNGMPVYPGDIEVELVNNKKIVRDGYCNHNLKIGMHAGTHLDLPAHMLEDVRNAADISLNSISGQAKMIYAVSKEVINLKDIYKSVIEKNDIVIIYTGLEKEYGNKQYYSKHPIISEEFADFLIAKEIKLLGFDMPSPDYSPFKIHQKFFENDIFILENLCNLEKLLGLKSFKIFVFPLKVRAEAAPCRVAAEI</sequence>
<dbReference type="InterPro" id="IPR037175">
    <property type="entry name" value="KFase_sf"/>
</dbReference>
<dbReference type="Gene3D" id="3.50.30.50">
    <property type="entry name" value="Putative cyclase"/>
    <property type="match status" value="1"/>
</dbReference>
<dbReference type="PANTHER" id="PTHR31118:SF12">
    <property type="entry name" value="CYCLASE-LIKE PROTEIN 2"/>
    <property type="match status" value="1"/>
</dbReference>
<dbReference type="AlphaFoldDB" id="A0A1N6XMR5"/>
<dbReference type="RefSeq" id="WP_076545175.1">
    <property type="nucleotide sequence ID" value="NZ_FTNC01000012.1"/>
</dbReference>
<dbReference type="GO" id="GO:0019441">
    <property type="term" value="P:L-tryptophan catabolic process to kynurenine"/>
    <property type="evidence" value="ECO:0007669"/>
    <property type="project" value="InterPro"/>
</dbReference>
<keyword evidence="2" id="KW-1185">Reference proteome</keyword>
<dbReference type="EMBL" id="FTNC01000012">
    <property type="protein sequence ID" value="SIR03654.1"/>
    <property type="molecule type" value="Genomic_DNA"/>
</dbReference>
<protein>
    <submittedName>
        <fullName evidence="1">Kynurenine formamidase</fullName>
    </submittedName>
</protein>
<evidence type="ECO:0000313" key="1">
    <source>
        <dbReference type="EMBL" id="SIR03654.1"/>
    </source>
</evidence>
<dbReference type="InterPro" id="IPR007325">
    <property type="entry name" value="KFase/CYL"/>
</dbReference>